<evidence type="ECO:0000313" key="3">
    <source>
        <dbReference type="EnsemblMetazoa" id="ISCW008082-PA"/>
    </source>
</evidence>
<evidence type="ECO:0000256" key="1">
    <source>
        <dbReference type="SAM" id="MobiDB-lite"/>
    </source>
</evidence>
<dbReference type="VEuPathDB" id="VectorBase:ISCI008082"/>
<keyword evidence="4" id="KW-1185">Reference proteome</keyword>
<name>B7PU55_IXOSC</name>
<organism>
    <name type="scientific">Ixodes scapularis</name>
    <name type="common">Black-legged tick</name>
    <name type="synonym">Deer tick</name>
    <dbReference type="NCBI Taxonomy" id="6945"/>
    <lineage>
        <taxon>Eukaryota</taxon>
        <taxon>Metazoa</taxon>
        <taxon>Ecdysozoa</taxon>
        <taxon>Arthropoda</taxon>
        <taxon>Chelicerata</taxon>
        <taxon>Arachnida</taxon>
        <taxon>Acari</taxon>
        <taxon>Parasitiformes</taxon>
        <taxon>Ixodida</taxon>
        <taxon>Ixodoidea</taxon>
        <taxon>Ixodidae</taxon>
        <taxon>Ixodinae</taxon>
        <taxon>Ixodes</taxon>
    </lineage>
</organism>
<evidence type="ECO:0000313" key="2">
    <source>
        <dbReference type="EMBL" id="EEC10127.1"/>
    </source>
</evidence>
<dbReference type="EMBL" id="DS790938">
    <property type="protein sequence ID" value="EEC10127.1"/>
    <property type="molecule type" value="Genomic_DNA"/>
</dbReference>
<dbReference type="HOGENOM" id="CLU_2052187_0_0_1"/>
<proteinExistence type="predicted"/>
<feature type="region of interest" description="Disordered" evidence="1">
    <location>
        <begin position="1"/>
        <end position="21"/>
    </location>
</feature>
<reference evidence="3" key="2">
    <citation type="submission" date="2020-05" db="UniProtKB">
        <authorList>
            <consortium name="EnsemblMetazoa"/>
        </authorList>
    </citation>
    <scope>IDENTIFICATION</scope>
    <source>
        <strain evidence="3">wikel</strain>
    </source>
</reference>
<reference evidence="2 4" key="1">
    <citation type="submission" date="2008-03" db="EMBL/GenBank/DDBJ databases">
        <title>Annotation of Ixodes scapularis.</title>
        <authorList>
            <consortium name="Ixodes scapularis Genome Project Consortium"/>
            <person name="Caler E."/>
            <person name="Hannick L.I."/>
            <person name="Bidwell S."/>
            <person name="Joardar V."/>
            <person name="Thiagarajan M."/>
            <person name="Amedeo P."/>
            <person name="Galinsky K.J."/>
            <person name="Schobel S."/>
            <person name="Inman J."/>
            <person name="Hostetler J."/>
            <person name="Miller J."/>
            <person name="Hammond M."/>
            <person name="Megy K."/>
            <person name="Lawson D."/>
            <person name="Kodira C."/>
            <person name="Sutton G."/>
            <person name="Meyer J."/>
            <person name="Hill C.A."/>
            <person name="Birren B."/>
            <person name="Nene V."/>
            <person name="Collins F."/>
            <person name="Alarcon-Chaidez F."/>
            <person name="Wikel S."/>
            <person name="Strausberg R."/>
        </authorList>
    </citation>
    <scope>NUCLEOTIDE SEQUENCE [LARGE SCALE GENOMIC DNA]</scope>
    <source>
        <strain evidence="4">Wikel</strain>
        <strain evidence="2">Wikel colony</strain>
    </source>
</reference>
<dbReference type="VEuPathDB" id="VectorBase:ISCW008082"/>
<dbReference type="Proteomes" id="UP000001555">
    <property type="component" value="Unassembled WGS sequence"/>
</dbReference>
<dbReference type="EMBL" id="ABJB010041737">
    <property type="status" value="NOT_ANNOTATED_CDS"/>
    <property type="molecule type" value="Genomic_DNA"/>
</dbReference>
<dbReference type="AlphaFoldDB" id="B7PU55"/>
<sequence length="120" mass="13027">MRDSHSQGQAAQLPTPRSRSITAAFPQRSGAELWPVDKASDRAPVSLLTETRGRDHAQPTVSELSKYALGPSNDVAGVHSVPATLARGPLRRRAGQWSTSYAYLFRPRGLSPARLEVPPQ</sequence>
<accession>B7PU55</accession>
<evidence type="ECO:0000313" key="4">
    <source>
        <dbReference type="Proteomes" id="UP000001555"/>
    </source>
</evidence>
<dbReference type="EnsemblMetazoa" id="ISCW008082-RA">
    <property type="protein sequence ID" value="ISCW008082-PA"/>
    <property type="gene ID" value="ISCW008082"/>
</dbReference>
<dbReference type="InParanoid" id="B7PU55"/>
<dbReference type="PaxDb" id="6945-B7PU55"/>
<gene>
    <name evidence="2" type="ORF">IscW_ISCW008082</name>
</gene>
<protein>
    <submittedName>
        <fullName evidence="2 3">Uncharacterized protein</fullName>
    </submittedName>
</protein>